<keyword evidence="4" id="KW-0479">Metal-binding</keyword>
<dbReference type="InterPro" id="IPR041921">
    <property type="entry name" value="NuoE_N"/>
</dbReference>
<dbReference type="EMBL" id="QTUC01000001">
    <property type="protein sequence ID" value="REF37117.1"/>
    <property type="molecule type" value="Genomic_DNA"/>
</dbReference>
<proteinExistence type="inferred from homology"/>
<keyword evidence="8" id="KW-0520">NAD</keyword>
<evidence type="ECO:0000256" key="9">
    <source>
        <dbReference type="ARBA" id="ARBA00031580"/>
    </source>
</evidence>
<dbReference type="PANTHER" id="PTHR10371">
    <property type="entry name" value="NADH DEHYDROGENASE UBIQUINONE FLAVOPROTEIN 2, MITOCHONDRIAL"/>
    <property type="match status" value="1"/>
</dbReference>
<keyword evidence="16" id="KW-1185">Reference proteome</keyword>
<dbReference type="PANTHER" id="PTHR10371:SF3">
    <property type="entry name" value="NADH DEHYDROGENASE [UBIQUINONE] FLAVOPROTEIN 2, MITOCHONDRIAL"/>
    <property type="match status" value="1"/>
</dbReference>
<comment type="cofactor">
    <cofactor evidence="11">
        <name>[2Fe-2S] cluster</name>
        <dbReference type="ChEBI" id="CHEBI:190135"/>
    </cofactor>
</comment>
<dbReference type="SUPFAM" id="SSF52833">
    <property type="entry name" value="Thioredoxin-like"/>
    <property type="match status" value="1"/>
</dbReference>
<comment type="function">
    <text evidence="13">NDH-1 shuttles electrons from NADH, via FMN and iron-sulfur (Fe-S) centers, to quinones in the respiratory chain. The immediate electron acceptor for the enzyme in this species is believed to be menaquinone. Couples the redox reaction to proton translocation (for every two electrons transferred, four hydrogen ions are translocated across the cytoplasmic membrane), and thus conserves the redox energy in a proton gradient.</text>
</comment>
<evidence type="ECO:0000256" key="2">
    <source>
        <dbReference type="ARBA" id="ARBA00019898"/>
    </source>
</evidence>
<evidence type="ECO:0000256" key="3">
    <source>
        <dbReference type="ARBA" id="ARBA00022714"/>
    </source>
</evidence>
<dbReference type="Gene3D" id="1.10.10.1590">
    <property type="entry name" value="NADH-quinone oxidoreductase subunit E"/>
    <property type="match status" value="1"/>
</dbReference>
<evidence type="ECO:0000256" key="10">
    <source>
        <dbReference type="ARBA" id="ARBA00032788"/>
    </source>
</evidence>
<dbReference type="NCBIfam" id="TIGR01958">
    <property type="entry name" value="nuoE_fam"/>
    <property type="match status" value="1"/>
</dbReference>
<sequence>MITEKTREEMREIIARYPQKRSALLPMLHLVQSVEGYVSPEGIEVCAELLDITPAEVAAVATFYTMFKRRPVGDYHVGVCTNTLCAVMGGDAIFAALKEHLGVGNDETTPDGKITLEHVECNAACDYAPVVMVNWEFFDNMTPEKARQLVDDLRAGVEVQSTRGARLCTWREAERVLAGFPDGRADEGPSAGEASLAGLRVAAERGWFAPTEGNGTAPEMTTRPTTPAEATRTAEQADTTRAADESRVAEAGIGAADQDDTDRDDSRGGKEQG</sequence>
<evidence type="ECO:0000256" key="11">
    <source>
        <dbReference type="ARBA" id="ARBA00034078"/>
    </source>
</evidence>
<dbReference type="InterPro" id="IPR036249">
    <property type="entry name" value="Thioredoxin-like_sf"/>
</dbReference>
<keyword evidence="7" id="KW-0411">Iron-sulfur</keyword>
<evidence type="ECO:0000256" key="1">
    <source>
        <dbReference type="ARBA" id="ARBA00010643"/>
    </source>
</evidence>
<comment type="catalytic activity">
    <reaction evidence="12">
        <text>a quinone + NADH + 5 H(+)(in) = a quinol + NAD(+) + 4 H(+)(out)</text>
        <dbReference type="Rhea" id="RHEA:57888"/>
        <dbReference type="ChEBI" id="CHEBI:15378"/>
        <dbReference type="ChEBI" id="CHEBI:24646"/>
        <dbReference type="ChEBI" id="CHEBI:57540"/>
        <dbReference type="ChEBI" id="CHEBI:57945"/>
        <dbReference type="ChEBI" id="CHEBI:132124"/>
    </reaction>
</comment>
<dbReference type="CDD" id="cd03064">
    <property type="entry name" value="TRX_Fd_NuoE"/>
    <property type="match status" value="1"/>
</dbReference>
<evidence type="ECO:0000256" key="5">
    <source>
        <dbReference type="ARBA" id="ARBA00022967"/>
    </source>
</evidence>
<comment type="caution">
    <text evidence="15">The sequence shown here is derived from an EMBL/GenBank/DDBJ whole genome shotgun (WGS) entry which is preliminary data.</text>
</comment>
<feature type="compositionally biased region" description="Low complexity" evidence="14">
    <location>
        <begin position="216"/>
        <end position="234"/>
    </location>
</feature>
<evidence type="ECO:0000256" key="7">
    <source>
        <dbReference type="ARBA" id="ARBA00023014"/>
    </source>
</evidence>
<dbReference type="Proteomes" id="UP000256485">
    <property type="component" value="Unassembled WGS sequence"/>
</dbReference>
<dbReference type="InterPro" id="IPR042128">
    <property type="entry name" value="NuoE_dom"/>
</dbReference>
<keyword evidence="5" id="KW-1278">Translocase</keyword>
<keyword evidence="6" id="KW-0408">Iron</keyword>
<dbReference type="Gene3D" id="3.40.30.10">
    <property type="entry name" value="Glutaredoxin"/>
    <property type="match status" value="1"/>
</dbReference>
<dbReference type="GO" id="GO:0003954">
    <property type="term" value="F:NADH dehydrogenase activity"/>
    <property type="evidence" value="ECO:0007669"/>
    <property type="project" value="TreeGrafter"/>
</dbReference>
<dbReference type="Pfam" id="PF01257">
    <property type="entry name" value="2Fe-2S_thioredx"/>
    <property type="match status" value="1"/>
</dbReference>
<dbReference type="AlphaFoldDB" id="A0A3D9V6H4"/>
<evidence type="ECO:0000256" key="6">
    <source>
        <dbReference type="ARBA" id="ARBA00023004"/>
    </source>
</evidence>
<evidence type="ECO:0000256" key="14">
    <source>
        <dbReference type="SAM" id="MobiDB-lite"/>
    </source>
</evidence>
<dbReference type="FunFam" id="3.40.30.10:FF:000057">
    <property type="entry name" value="NADH-quinone oxidoreductase subunit E"/>
    <property type="match status" value="1"/>
</dbReference>
<feature type="compositionally biased region" description="Basic and acidic residues" evidence="14">
    <location>
        <begin position="264"/>
        <end position="273"/>
    </location>
</feature>
<evidence type="ECO:0000256" key="8">
    <source>
        <dbReference type="ARBA" id="ARBA00023027"/>
    </source>
</evidence>
<dbReference type="GO" id="GO:0046872">
    <property type="term" value="F:metal ion binding"/>
    <property type="evidence" value="ECO:0007669"/>
    <property type="project" value="UniProtKB-KW"/>
</dbReference>
<evidence type="ECO:0000256" key="13">
    <source>
        <dbReference type="ARBA" id="ARBA00058530"/>
    </source>
</evidence>
<reference evidence="15 16" key="1">
    <citation type="submission" date="2018-08" db="EMBL/GenBank/DDBJ databases">
        <title>Sequencing the genomes of 1000 actinobacteria strains.</title>
        <authorList>
            <person name="Klenk H.-P."/>
        </authorList>
    </citation>
    <scope>NUCLEOTIDE SEQUENCE [LARGE SCALE GENOMIC DNA]</scope>
    <source>
        <strain evidence="15 16">DSM 22891</strain>
    </source>
</reference>
<comment type="similarity">
    <text evidence="1">Belongs to the complex I 24 kDa subunit family.</text>
</comment>
<organism evidence="15 16">
    <name type="scientific">Thermasporomyces composti</name>
    <dbReference type="NCBI Taxonomy" id="696763"/>
    <lineage>
        <taxon>Bacteria</taxon>
        <taxon>Bacillati</taxon>
        <taxon>Actinomycetota</taxon>
        <taxon>Actinomycetes</taxon>
        <taxon>Propionibacteriales</taxon>
        <taxon>Nocardioidaceae</taxon>
        <taxon>Thermasporomyces</taxon>
    </lineage>
</organism>
<evidence type="ECO:0000313" key="16">
    <source>
        <dbReference type="Proteomes" id="UP000256485"/>
    </source>
</evidence>
<dbReference type="GO" id="GO:0051537">
    <property type="term" value="F:2 iron, 2 sulfur cluster binding"/>
    <property type="evidence" value="ECO:0007669"/>
    <property type="project" value="UniProtKB-KW"/>
</dbReference>
<dbReference type="FunFam" id="1.10.10.1590:FF:000001">
    <property type="entry name" value="NADH-quinone oxidoreductase subunit E"/>
    <property type="match status" value="1"/>
</dbReference>
<keyword evidence="3" id="KW-0001">2Fe-2S</keyword>
<name>A0A3D9V6H4_THECX</name>
<dbReference type="InterPro" id="IPR002023">
    <property type="entry name" value="NuoE-like"/>
</dbReference>
<dbReference type="NCBIfam" id="NF005721">
    <property type="entry name" value="PRK07539.1-1"/>
    <property type="match status" value="1"/>
</dbReference>
<gene>
    <name evidence="15" type="ORF">DFJ64_2553</name>
</gene>
<evidence type="ECO:0000313" key="15">
    <source>
        <dbReference type="EMBL" id="REF37117.1"/>
    </source>
</evidence>
<evidence type="ECO:0000256" key="12">
    <source>
        <dbReference type="ARBA" id="ARBA00047712"/>
    </source>
</evidence>
<protein>
    <recommendedName>
        <fullName evidence="2">NADH-quinone oxidoreductase subunit E</fullName>
    </recommendedName>
    <alternativeName>
        <fullName evidence="9">NADH dehydrogenase I subunit E</fullName>
    </alternativeName>
    <alternativeName>
        <fullName evidence="10">NDH-1 subunit E</fullName>
    </alternativeName>
</protein>
<evidence type="ECO:0000256" key="4">
    <source>
        <dbReference type="ARBA" id="ARBA00022723"/>
    </source>
</evidence>
<feature type="region of interest" description="Disordered" evidence="14">
    <location>
        <begin position="209"/>
        <end position="273"/>
    </location>
</feature>
<accession>A0A3D9V6H4</accession>